<reference evidence="5" key="1">
    <citation type="submission" date="2021-01" db="EMBL/GenBank/DDBJ databases">
        <title>Modified the classification status of verrucomicrobia.</title>
        <authorList>
            <person name="Feng X."/>
        </authorList>
    </citation>
    <scope>NUCLEOTIDE SEQUENCE</scope>
    <source>
        <strain evidence="5">_KCTC 22039</strain>
    </source>
</reference>
<keyword evidence="1" id="KW-0479">Metal-binding</keyword>
<evidence type="ECO:0000256" key="3">
    <source>
        <dbReference type="ARBA" id="ARBA00023014"/>
    </source>
</evidence>
<feature type="domain" description="4Fe-4S ferredoxin-type" evidence="4">
    <location>
        <begin position="96"/>
        <end position="127"/>
    </location>
</feature>
<keyword evidence="6" id="KW-1185">Reference proteome</keyword>
<dbReference type="Proteomes" id="UP000624703">
    <property type="component" value="Unassembled WGS sequence"/>
</dbReference>
<evidence type="ECO:0000256" key="1">
    <source>
        <dbReference type="ARBA" id="ARBA00022723"/>
    </source>
</evidence>
<dbReference type="Gene3D" id="3.30.70.20">
    <property type="match status" value="1"/>
</dbReference>
<evidence type="ECO:0000256" key="2">
    <source>
        <dbReference type="ARBA" id="ARBA00023004"/>
    </source>
</evidence>
<keyword evidence="2" id="KW-0408">Iron</keyword>
<sequence length="131" mass="14416">MSEHRPKVVSRRDLFLRFRQIIRPEPDEHAANDDQLVAYTQAPTETSHQLDDDIENPAGAQCAIINTAKCLAWQGSFCSTCVEHCPEPGAIARTYGKPTIVADHCTGCGQCIDRCPAPQNAIQLANHPNHV</sequence>
<accession>A0A8J7SNP6</accession>
<dbReference type="AlphaFoldDB" id="A0A8J7SNP6"/>
<dbReference type="GO" id="GO:0046872">
    <property type="term" value="F:metal ion binding"/>
    <property type="evidence" value="ECO:0007669"/>
    <property type="project" value="UniProtKB-KW"/>
</dbReference>
<dbReference type="SUPFAM" id="SSF54862">
    <property type="entry name" value="4Fe-4S ferredoxins"/>
    <property type="match status" value="1"/>
</dbReference>
<dbReference type="PROSITE" id="PS51379">
    <property type="entry name" value="4FE4S_FER_2"/>
    <property type="match status" value="1"/>
</dbReference>
<evidence type="ECO:0000313" key="6">
    <source>
        <dbReference type="Proteomes" id="UP000624703"/>
    </source>
</evidence>
<proteinExistence type="predicted"/>
<dbReference type="InterPro" id="IPR017900">
    <property type="entry name" value="4Fe4S_Fe_S_CS"/>
</dbReference>
<gene>
    <name evidence="5" type="ORF">JIN82_11655</name>
</gene>
<dbReference type="InterPro" id="IPR017896">
    <property type="entry name" value="4Fe4S_Fe-S-bd"/>
</dbReference>
<keyword evidence="3" id="KW-0411">Iron-sulfur</keyword>
<dbReference type="GO" id="GO:0051536">
    <property type="term" value="F:iron-sulfur cluster binding"/>
    <property type="evidence" value="ECO:0007669"/>
    <property type="project" value="UniProtKB-KW"/>
</dbReference>
<protein>
    <submittedName>
        <fullName evidence="5">4Fe-4S binding protein</fullName>
    </submittedName>
</protein>
<dbReference type="PROSITE" id="PS00198">
    <property type="entry name" value="4FE4S_FER_1"/>
    <property type="match status" value="1"/>
</dbReference>
<dbReference type="RefSeq" id="WP_200311826.1">
    <property type="nucleotide sequence ID" value="NZ_JAENIM010000041.1"/>
</dbReference>
<organism evidence="5 6">
    <name type="scientific">Persicirhabdus sediminis</name>
    <dbReference type="NCBI Taxonomy" id="454144"/>
    <lineage>
        <taxon>Bacteria</taxon>
        <taxon>Pseudomonadati</taxon>
        <taxon>Verrucomicrobiota</taxon>
        <taxon>Verrucomicrobiia</taxon>
        <taxon>Verrucomicrobiales</taxon>
        <taxon>Verrucomicrobiaceae</taxon>
        <taxon>Persicirhabdus</taxon>
    </lineage>
</organism>
<dbReference type="Pfam" id="PF13237">
    <property type="entry name" value="Fer4_10"/>
    <property type="match status" value="1"/>
</dbReference>
<comment type="caution">
    <text evidence="5">The sequence shown here is derived from an EMBL/GenBank/DDBJ whole genome shotgun (WGS) entry which is preliminary data.</text>
</comment>
<evidence type="ECO:0000259" key="4">
    <source>
        <dbReference type="PROSITE" id="PS51379"/>
    </source>
</evidence>
<name>A0A8J7SNP6_9BACT</name>
<evidence type="ECO:0000313" key="5">
    <source>
        <dbReference type="EMBL" id="MBK1791808.1"/>
    </source>
</evidence>
<dbReference type="EMBL" id="JAENIM010000041">
    <property type="protein sequence ID" value="MBK1791808.1"/>
    <property type="molecule type" value="Genomic_DNA"/>
</dbReference>